<reference evidence="10 11" key="1">
    <citation type="submission" date="2019-12" db="EMBL/GenBank/DDBJ databases">
        <title>Genomic-based taxomic classification of the family Erythrobacteraceae.</title>
        <authorList>
            <person name="Xu L."/>
        </authorList>
    </citation>
    <scope>NUCLEOTIDE SEQUENCE [LARGE SCALE GENOMIC DNA]</scope>
    <source>
        <strain evidence="10 11">DSM 18604</strain>
    </source>
</reference>
<dbReference type="RefSeq" id="WP_160740414.1">
    <property type="nucleotide sequence ID" value="NZ_WTYQ01000016.1"/>
</dbReference>
<keyword evidence="5" id="KW-0130">Cell adhesion</keyword>
<dbReference type="OrthoDB" id="7413300at2"/>
<evidence type="ECO:0000256" key="2">
    <source>
        <dbReference type="ARBA" id="ARBA00022692"/>
    </source>
</evidence>
<dbReference type="PANTHER" id="PTHR24025">
    <property type="entry name" value="DESMOGLEIN FAMILY MEMBER"/>
    <property type="match status" value="1"/>
</dbReference>
<feature type="non-terminal residue" evidence="10">
    <location>
        <position position="1"/>
    </location>
</feature>
<evidence type="ECO:0000256" key="7">
    <source>
        <dbReference type="ARBA" id="ARBA00023136"/>
    </source>
</evidence>
<keyword evidence="7" id="KW-0472">Membrane</keyword>
<keyword evidence="11" id="KW-1185">Reference proteome</keyword>
<dbReference type="AlphaFoldDB" id="A0A845AJD0"/>
<name>A0A845AJD0_9SPHN</name>
<feature type="compositionally biased region" description="Polar residues" evidence="8">
    <location>
        <begin position="539"/>
        <end position="554"/>
    </location>
</feature>
<sequence>SSFDGGNVYAVVLQVSDGNGGTATQNVQVTVTNANEAPSLAASAAVTLTENQSLATSIVATDVDGDTLSYAITGGADAALFTVGADGKLSFVTAPDFEAPGDANGDNVYDVIVTVSDGNGASASQSVAVTITDVNEAPVITSGDTIAMAEGRMAVLTMAGSDSDGDVLAWSIAGGLDASLFTIDSATGALSFITAPDYEAPADSDEDNIYQLSVKVSDGNGKSTTQSLTVTITDKNEAPVITSDAAIVLQENRTAVISVDGVDPEGTTPSFALAGGADADLFTIDETTGALAFKVAPDFEAPGTAGGSNVYHVNVAVSDGVNVTTQAVEVTVLDVNEAPVITSGLSLTVAENGTAVGTVAATDDDGDGLTFSLTGGADADLFTIDAATGALSFKVAPDYEAGQTSFVVEVSVSDGTIVTSDTVTITLTDVNEAPVITSALDVTVIEGDAGPVLFEAEDPDGDTLSWSIEPGGDGALFTIDGATGEISFKTAPDYANPADSDGDNVYALTITVDDGNGKSVTQDVTITVTDTNEAPEITSGGSVSLDENTTAVLS</sequence>
<evidence type="ECO:0000313" key="11">
    <source>
        <dbReference type="Proteomes" id="UP000460561"/>
    </source>
</evidence>
<keyword evidence="4" id="KW-0106">Calcium</keyword>
<feature type="domain" description="Cadherin" evidence="9">
    <location>
        <begin position="254"/>
        <end position="341"/>
    </location>
</feature>
<evidence type="ECO:0000256" key="3">
    <source>
        <dbReference type="ARBA" id="ARBA00022737"/>
    </source>
</evidence>
<comment type="subcellular location">
    <subcellularLocation>
        <location evidence="1">Membrane</location>
    </subcellularLocation>
</comment>
<evidence type="ECO:0000256" key="6">
    <source>
        <dbReference type="ARBA" id="ARBA00022989"/>
    </source>
</evidence>
<dbReference type="PANTHER" id="PTHR24025:SF23">
    <property type="entry name" value="NEURAL-CADHERIN"/>
    <property type="match status" value="1"/>
</dbReference>
<accession>A0A845AJD0</accession>
<dbReference type="NCBIfam" id="NF012211">
    <property type="entry name" value="tand_rpt_95"/>
    <property type="match status" value="1"/>
</dbReference>
<dbReference type="InterPro" id="IPR013783">
    <property type="entry name" value="Ig-like_fold"/>
</dbReference>
<dbReference type="Gene3D" id="2.60.40.10">
    <property type="entry name" value="Immunoglobulins"/>
    <property type="match status" value="1"/>
</dbReference>
<protein>
    <submittedName>
        <fullName evidence="10">Tandem-95 repeat protein</fullName>
    </submittedName>
</protein>
<feature type="region of interest" description="Disordered" evidence="8">
    <location>
        <begin position="533"/>
        <end position="554"/>
    </location>
</feature>
<proteinExistence type="predicted"/>
<dbReference type="PROSITE" id="PS50268">
    <property type="entry name" value="CADHERIN_2"/>
    <property type="match status" value="5"/>
</dbReference>
<feature type="domain" description="Cadherin" evidence="9">
    <location>
        <begin position="353"/>
        <end position="436"/>
    </location>
</feature>
<dbReference type="EMBL" id="WTYQ01000016">
    <property type="protein sequence ID" value="MXP27198.1"/>
    <property type="molecule type" value="Genomic_DNA"/>
</dbReference>
<dbReference type="GO" id="GO:0016020">
    <property type="term" value="C:membrane"/>
    <property type="evidence" value="ECO:0007669"/>
    <property type="project" value="UniProtKB-SubCell"/>
</dbReference>
<dbReference type="GO" id="GO:0005911">
    <property type="term" value="C:cell-cell junction"/>
    <property type="evidence" value="ECO:0007669"/>
    <property type="project" value="TreeGrafter"/>
</dbReference>
<evidence type="ECO:0000259" key="9">
    <source>
        <dbReference type="PROSITE" id="PS50268"/>
    </source>
</evidence>
<evidence type="ECO:0000313" key="10">
    <source>
        <dbReference type="EMBL" id="MXP27198.1"/>
    </source>
</evidence>
<evidence type="ECO:0000256" key="4">
    <source>
        <dbReference type="ARBA" id="ARBA00022837"/>
    </source>
</evidence>
<feature type="domain" description="Cadherin" evidence="9">
    <location>
        <begin position="40"/>
        <end position="140"/>
    </location>
</feature>
<dbReference type="Gene3D" id="2.60.40.60">
    <property type="entry name" value="Cadherins"/>
    <property type="match status" value="4"/>
</dbReference>
<comment type="caution">
    <text evidence="10">The sequence shown here is derived from an EMBL/GenBank/DDBJ whole genome shotgun (WGS) entry which is preliminary data.</text>
</comment>
<dbReference type="InterPro" id="IPR015919">
    <property type="entry name" value="Cadherin-like_sf"/>
</dbReference>
<evidence type="ECO:0000256" key="1">
    <source>
        <dbReference type="ARBA" id="ARBA00004370"/>
    </source>
</evidence>
<dbReference type="SUPFAM" id="SSF49313">
    <property type="entry name" value="Cadherin-like"/>
    <property type="match status" value="5"/>
</dbReference>
<dbReference type="SMART" id="SM00736">
    <property type="entry name" value="CADG"/>
    <property type="match status" value="4"/>
</dbReference>
<gene>
    <name evidence="10" type="ORF">GRI39_14355</name>
</gene>
<dbReference type="Pfam" id="PF17963">
    <property type="entry name" value="Big_9"/>
    <property type="match status" value="4"/>
</dbReference>
<feature type="non-terminal residue" evidence="10">
    <location>
        <position position="554"/>
    </location>
</feature>
<evidence type="ECO:0000256" key="5">
    <source>
        <dbReference type="ARBA" id="ARBA00022889"/>
    </source>
</evidence>
<organism evidence="10 11">
    <name type="scientific">Altericroceibacterium indicum</name>
    <dbReference type="NCBI Taxonomy" id="374177"/>
    <lineage>
        <taxon>Bacteria</taxon>
        <taxon>Pseudomonadati</taxon>
        <taxon>Pseudomonadota</taxon>
        <taxon>Alphaproteobacteria</taxon>
        <taxon>Sphingomonadales</taxon>
        <taxon>Erythrobacteraceae</taxon>
        <taxon>Altericroceibacterium</taxon>
    </lineage>
</organism>
<feature type="domain" description="Cadherin" evidence="9">
    <location>
        <begin position="436"/>
        <end position="537"/>
    </location>
</feature>
<dbReference type="InterPro" id="IPR006644">
    <property type="entry name" value="Cadg"/>
</dbReference>
<dbReference type="GO" id="GO:0005509">
    <property type="term" value="F:calcium ion binding"/>
    <property type="evidence" value="ECO:0007669"/>
    <property type="project" value="InterPro"/>
</dbReference>
<keyword evidence="3" id="KW-0677">Repeat</keyword>
<dbReference type="InterPro" id="IPR002126">
    <property type="entry name" value="Cadherin-like_dom"/>
</dbReference>
<keyword evidence="2" id="KW-0812">Transmembrane</keyword>
<dbReference type="Proteomes" id="UP000460561">
    <property type="component" value="Unassembled WGS sequence"/>
</dbReference>
<dbReference type="SMART" id="SM00112">
    <property type="entry name" value="CA"/>
    <property type="match status" value="5"/>
</dbReference>
<evidence type="ECO:0000256" key="8">
    <source>
        <dbReference type="SAM" id="MobiDB-lite"/>
    </source>
</evidence>
<dbReference type="CDD" id="cd11304">
    <property type="entry name" value="Cadherin_repeat"/>
    <property type="match status" value="5"/>
</dbReference>
<feature type="domain" description="Cadherin" evidence="9">
    <location>
        <begin position="155"/>
        <end position="241"/>
    </location>
</feature>
<dbReference type="GO" id="GO:0007156">
    <property type="term" value="P:homophilic cell adhesion via plasma membrane adhesion molecules"/>
    <property type="evidence" value="ECO:0007669"/>
    <property type="project" value="InterPro"/>
</dbReference>
<dbReference type="InterPro" id="IPR050971">
    <property type="entry name" value="Cadherin-domain_protein"/>
</dbReference>
<keyword evidence="6" id="KW-1133">Transmembrane helix</keyword>